<dbReference type="EMBL" id="KN837547">
    <property type="protein sequence ID" value="KIJ24005.1"/>
    <property type="molecule type" value="Genomic_DNA"/>
</dbReference>
<dbReference type="AlphaFoldDB" id="A0A0C9UFP1"/>
<keyword evidence="2" id="KW-1185">Reference proteome</keyword>
<dbReference type="Proteomes" id="UP000054279">
    <property type="component" value="Unassembled WGS sequence"/>
</dbReference>
<sequence length="440" mass="50343">MRRIAQSTYDHYIKALGQYNLAVAEYQAASDAVDPSLIAKWKLMDTRPTQDSKGVWTSVDELKRDQMPTQTQILQQLHDSEMEEDITSLKKAAKLKNHSHGLAHFINAGLQLQQNQKDLRARIKGAPSNQDAKEHRQIHSAQLKLLRDITHWRTLQSRRFPAFAESDSLSAEAVDSDLDPQNEILGLPSDFEDEEERLELGLDSAVDIECQLRQGQAYDALEELRGKIRLERNMIDQKKVHARGTGANTRAETSIRSVTSAKQRAAQNYIDARQAMIVLGSRQRDKAFHSKLPDLDKNKDLWMKDPSKVLVLGDGTRQEPWIWHIGLQIHGESSENSMLEEDRVRWFKSRALMQRWREEIHMREADFKRIQRSYLRMVSAWNSIAHTVTSSTSDLSLLARRAYSLKMADYYGQRLDEAVKLGLEATTSKLANETNLSTPT</sequence>
<reference evidence="1 2" key="1">
    <citation type="submission" date="2014-06" db="EMBL/GenBank/DDBJ databases">
        <title>Evolutionary Origins and Diversification of the Mycorrhizal Mutualists.</title>
        <authorList>
            <consortium name="DOE Joint Genome Institute"/>
            <consortium name="Mycorrhizal Genomics Consortium"/>
            <person name="Kohler A."/>
            <person name="Kuo A."/>
            <person name="Nagy L.G."/>
            <person name="Floudas D."/>
            <person name="Copeland A."/>
            <person name="Barry K.W."/>
            <person name="Cichocki N."/>
            <person name="Veneault-Fourrey C."/>
            <person name="LaButti K."/>
            <person name="Lindquist E.A."/>
            <person name="Lipzen A."/>
            <person name="Lundell T."/>
            <person name="Morin E."/>
            <person name="Murat C."/>
            <person name="Riley R."/>
            <person name="Ohm R."/>
            <person name="Sun H."/>
            <person name="Tunlid A."/>
            <person name="Henrissat B."/>
            <person name="Grigoriev I.V."/>
            <person name="Hibbett D.S."/>
            <person name="Martin F."/>
        </authorList>
    </citation>
    <scope>NUCLEOTIDE SEQUENCE [LARGE SCALE GENOMIC DNA]</scope>
    <source>
        <strain evidence="1 2">SS14</strain>
    </source>
</reference>
<dbReference type="HOGENOM" id="CLU_055847_0_0_1"/>
<gene>
    <name evidence="1" type="ORF">M422DRAFT_275308</name>
</gene>
<dbReference type="OrthoDB" id="3256058at2759"/>
<evidence type="ECO:0000313" key="1">
    <source>
        <dbReference type="EMBL" id="KIJ24005.1"/>
    </source>
</evidence>
<protein>
    <submittedName>
        <fullName evidence="1">Uncharacterized protein</fullName>
    </submittedName>
</protein>
<evidence type="ECO:0000313" key="2">
    <source>
        <dbReference type="Proteomes" id="UP000054279"/>
    </source>
</evidence>
<organism evidence="1 2">
    <name type="scientific">Sphaerobolus stellatus (strain SS14)</name>
    <dbReference type="NCBI Taxonomy" id="990650"/>
    <lineage>
        <taxon>Eukaryota</taxon>
        <taxon>Fungi</taxon>
        <taxon>Dikarya</taxon>
        <taxon>Basidiomycota</taxon>
        <taxon>Agaricomycotina</taxon>
        <taxon>Agaricomycetes</taxon>
        <taxon>Phallomycetidae</taxon>
        <taxon>Geastrales</taxon>
        <taxon>Sphaerobolaceae</taxon>
        <taxon>Sphaerobolus</taxon>
    </lineage>
</organism>
<name>A0A0C9UFP1_SPHS4</name>
<accession>A0A0C9UFP1</accession>
<proteinExistence type="predicted"/>